<comment type="caution">
    <text evidence="1">The sequence shown here is derived from an EMBL/GenBank/DDBJ whole genome shotgun (WGS) entry which is preliminary data.</text>
</comment>
<reference evidence="1" key="1">
    <citation type="journal article" date="2014" name="Front. Microbiol.">
        <title>High frequency of phylogenetically diverse reductive dehalogenase-homologous genes in deep subseafloor sedimentary metagenomes.</title>
        <authorList>
            <person name="Kawai M."/>
            <person name="Futagami T."/>
            <person name="Toyoda A."/>
            <person name="Takaki Y."/>
            <person name="Nishi S."/>
            <person name="Hori S."/>
            <person name="Arai W."/>
            <person name="Tsubouchi T."/>
            <person name="Morono Y."/>
            <person name="Uchiyama I."/>
            <person name="Ito T."/>
            <person name="Fujiyama A."/>
            <person name="Inagaki F."/>
            <person name="Takami H."/>
        </authorList>
    </citation>
    <scope>NUCLEOTIDE SEQUENCE</scope>
    <source>
        <strain evidence="1">Expedition CK06-06</strain>
    </source>
</reference>
<evidence type="ECO:0000313" key="1">
    <source>
        <dbReference type="EMBL" id="GAG13895.1"/>
    </source>
</evidence>
<dbReference type="EMBL" id="BARS01022499">
    <property type="protein sequence ID" value="GAG13895.1"/>
    <property type="molecule type" value="Genomic_DNA"/>
</dbReference>
<protein>
    <submittedName>
        <fullName evidence="1">Uncharacterized protein</fullName>
    </submittedName>
</protein>
<name>X0V705_9ZZZZ</name>
<sequence>MALNERLQAIADEINTDPLARGYSGMTDEQVKDDANTLYQERKKAYVEGDGMYATTVSDDWDGLTDAQQSRWLNTCAIPRHDVTKGPTFSTVKQLFKPGGVASPTYDALLVFAFEAISRGTELDTGTWLTGDVVTARAG</sequence>
<proteinExistence type="predicted"/>
<accession>X0V705</accession>
<dbReference type="AlphaFoldDB" id="X0V705"/>
<organism evidence="1">
    <name type="scientific">marine sediment metagenome</name>
    <dbReference type="NCBI Taxonomy" id="412755"/>
    <lineage>
        <taxon>unclassified sequences</taxon>
        <taxon>metagenomes</taxon>
        <taxon>ecological metagenomes</taxon>
    </lineage>
</organism>
<gene>
    <name evidence="1" type="ORF">S01H1_35963</name>
</gene>